<name>A0A9X0BTL0_9EURO</name>
<evidence type="ECO:0000259" key="4">
    <source>
        <dbReference type="Pfam" id="PF01979"/>
    </source>
</evidence>
<dbReference type="InterPro" id="IPR011059">
    <property type="entry name" value="Metal-dep_hydrolase_composite"/>
</dbReference>
<dbReference type="InterPro" id="IPR006680">
    <property type="entry name" value="Amidohydro-rel"/>
</dbReference>
<dbReference type="InterPro" id="IPR050378">
    <property type="entry name" value="Metallo-dep_Hydrolases_sf"/>
</dbReference>
<reference evidence="5" key="1">
    <citation type="submission" date="2022-12" db="EMBL/GenBank/DDBJ databases">
        <authorList>
            <person name="Petersen C."/>
        </authorList>
    </citation>
    <scope>NUCLEOTIDE SEQUENCE</scope>
    <source>
        <strain evidence="5">IBT 17660</strain>
    </source>
</reference>
<dbReference type="EMBL" id="JAPWDO010000002">
    <property type="protein sequence ID" value="KAJ5483219.1"/>
    <property type="molecule type" value="Genomic_DNA"/>
</dbReference>
<keyword evidence="6" id="KW-1185">Reference proteome</keyword>
<dbReference type="CDD" id="cd01314">
    <property type="entry name" value="D-HYD"/>
    <property type="match status" value="1"/>
</dbReference>
<dbReference type="Pfam" id="PF01979">
    <property type="entry name" value="Amidohydro_1"/>
    <property type="match status" value="1"/>
</dbReference>
<evidence type="ECO:0000313" key="6">
    <source>
        <dbReference type="Proteomes" id="UP001147760"/>
    </source>
</evidence>
<comment type="caution">
    <text evidence="5">The sequence shown here is derived from an EMBL/GenBank/DDBJ whole genome shotgun (WGS) entry which is preliminary data.</text>
</comment>
<sequence length="515" mass="57018">MSEQLKFDLDLIVLNCTLATVEDVVQCDIGIKDEKVHSIVPQGWFAGLKAKKIIDAKGALVTVSLFPTSVTSELSPCADLPKPGGIDAHVHLQEPPLFGLGTTADSFESGTRAAIAGGTTTIVAFAPQRKHEDSVLSTLACAHERAHSQCYSDYSFHLIISNPCAKTLAEFPAFRKMGISSVKIYMTYEALRLNDEQFLDVLFQSRLHKVTTLVHAENDSVIAWMTKKLHERQLYAPKYHTASHPAIAEIEASYRAICLAEFIDTPILLVHVSNPRAVDNIRQAQAKGLPIYAETCPQYLFLSSENLDRPGLEGGKVPPLRNKSDHEAIWAGLEDGTFTILSSDHSPFNFNDSTSGKGSSVTAERPDGQFHLIPNGFSGVETRMPLLLSADRLKIQRYVELTSTNPARLYGMYPRKGALIPEVSDADFVIWYPDGSFDMTITNDILHHDVDYTPFEGHKVKQWPRYTVLRGQVVWDREDGGVVGARGFGQFLHRTESMLAGSRSEGFWDVETARV</sequence>
<dbReference type="GO" id="GO:0005737">
    <property type="term" value="C:cytoplasm"/>
    <property type="evidence" value="ECO:0007669"/>
    <property type="project" value="InterPro"/>
</dbReference>
<dbReference type="PANTHER" id="PTHR11647">
    <property type="entry name" value="HYDRANTOINASE/DIHYDROPYRIMIDINASE FAMILY MEMBER"/>
    <property type="match status" value="1"/>
</dbReference>
<dbReference type="Gene3D" id="2.30.40.10">
    <property type="entry name" value="Urease, subunit C, domain 1"/>
    <property type="match status" value="2"/>
</dbReference>
<reference evidence="5" key="2">
    <citation type="journal article" date="2023" name="IMA Fungus">
        <title>Comparative genomic study of the Penicillium genus elucidates a diverse pangenome and 15 lateral gene transfer events.</title>
        <authorList>
            <person name="Petersen C."/>
            <person name="Sorensen T."/>
            <person name="Nielsen M.R."/>
            <person name="Sondergaard T.E."/>
            <person name="Sorensen J.L."/>
            <person name="Fitzpatrick D.A."/>
            <person name="Frisvad J.C."/>
            <person name="Nielsen K.L."/>
        </authorList>
    </citation>
    <scope>NUCLEOTIDE SEQUENCE</scope>
    <source>
        <strain evidence="5">IBT 17660</strain>
    </source>
</reference>
<evidence type="ECO:0000256" key="1">
    <source>
        <dbReference type="ARBA" id="ARBA00008829"/>
    </source>
</evidence>
<protein>
    <recommendedName>
        <fullName evidence="4">Amidohydrolase-related domain-containing protein</fullName>
    </recommendedName>
</protein>
<comment type="PTM">
    <text evidence="3">Carbamylation allows a single lysine to coordinate two divalent metal cations.</text>
</comment>
<feature type="domain" description="Amidohydrolase-related" evidence="4">
    <location>
        <begin position="83"/>
        <end position="474"/>
    </location>
</feature>
<dbReference type="GO" id="GO:0016810">
    <property type="term" value="F:hydrolase activity, acting on carbon-nitrogen (but not peptide) bonds"/>
    <property type="evidence" value="ECO:0007669"/>
    <property type="project" value="InterPro"/>
</dbReference>
<dbReference type="Gene3D" id="3.20.20.140">
    <property type="entry name" value="Metal-dependent hydrolases"/>
    <property type="match status" value="1"/>
</dbReference>
<dbReference type="InterPro" id="IPR032466">
    <property type="entry name" value="Metal_Hydrolase"/>
</dbReference>
<dbReference type="SUPFAM" id="SSF51556">
    <property type="entry name" value="Metallo-dependent hydrolases"/>
    <property type="match status" value="1"/>
</dbReference>
<dbReference type="OrthoDB" id="1924787at2759"/>
<comment type="similarity">
    <text evidence="1">Belongs to the metallo-dependent hydrolases superfamily. Hydantoinase/dihydropyrimidinase family.</text>
</comment>
<dbReference type="AlphaFoldDB" id="A0A9X0BTL0"/>
<organism evidence="5 6">
    <name type="scientific">Penicillium desertorum</name>
    <dbReference type="NCBI Taxonomy" id="1303715"/>
    <lineage>
        <taxon>Eukaryota</taxon>
        <taxon>Fungi</taxon>
        <taxon>Dikarya</taxon>
        <taxon>Ascomycota</taxon>
        <taxon>Pezizomycotina</taxon>
        <taxon>Eurotiomycetes</taxon>
        <taxon>Eurotiomycetidae</taxon>
        <taxon>Eurotiales</taxon>
        <taxon>Aspergillaceae</taxon>
        <taxon>Penicillium</taxon>
    </lineage>
</organism>
<dbReference type="SUPFAM" id="SSF51338">
    <property type="entry name" value="Composite domain of metallo-dependent hydrolases"/>
    <property type="match status" value="1"/>
</dbReference>
<accession>A0A9X0BTL0</accession>
<gene>
    <name evidence="5" type="ORF">N7530_002465</name>
</gene>
<keyword evidence="2" id="KW-0597">Phosphoprotein</keyword>
<evidence type="ECO:0000256" key="3">
    <source>
        <dbReference type="PIRSR" id="PIRSR611778-50"/>
    </source>
</evidence>
<evidence type="ECO:0000256" key="2">
    <source>
        <dbReference type="ARBA" id="ARBA00022553"/>
    </source>
</evidence>
<feature type="modified residue" description="N6-carboxylysine" evidence="3">
    <location>
        <position position="183"/>
    </location>
</feature>
<dbReference type="PANTHER" id="PTHR11647:SF96">
    <property type="entry name" value="AMIDOHYDROLASE-RELATED DOMAIN-CONTAINING PROTEIN"/>
    <property type="match status" value="1"/>
</dbReference>
<dbReference type="Proteomes" id="UP001147760">
    <property type="component" value="Unassembled WGS sequence"/>
</dbReference>
<dbReference type="FunFam" id="3.20.20.140:FF:000217">
    <property type="entry name" value="Dihydropyrimidinase-related protein 1"/>
    <property type="match status" value="1"/>
</dbReference>
<dbReference type="InterPro" id="IPR011778">
    <property type="entry name" value="Hydantoinase/dihydroPyrase"/>
</dbReference>
<evidence type="ECO:0000313" key="5">
    <source>
        <dbReference type="EMBL" id="KAJ5483219.1"/>
    </source>
</evidence>
<proteinExistence type="inferred from homology"/>